<keyword evidence="3" id="KW-1003">Cell membrane</keyword>
<protein>
    <recommendedName>
        <fullName evidence="12">Raftlin</fullName>
    </recommendedName>
</protein>
<feature type="region of interest" description="Disordered" evidence="9">
    <location>
        <begin position="361"/>
        <end position="402"/>
    </location>
</feature>
<dbReference type="PANTHER" id="PTHR17601:SF7">
    <property type="entry name" value="RAFTLIN ISOFORM X1"/>
    <property type="match status" value="1"/>
</dbReference>
<dbReference type="Proteomes" id="UP001558613">
    <property type="component" value="Unassembled WGS sequence"/>
</dbReference>
<dbReference type="InterPro" id="IPR028169">
    <property type="entry name" value="Raftlin"/>
</dbReference>
<feature type="region of interest" description="Disordered" evidence="9">
    <location>
        <begin position="250"/>
        <end position="296"/>
    </location>
</feature>
<keyword evidence="8" id="KW-0175">Coiled coil</keyword>
<evidence type="ECO:0008006" key="12">
    <source>
        <dbReference type="Google" id="ProtNLM"/>
    </source>
</evidence>
<evidence type="ECO:0000256" key="7">
    <source>
        <dbReference type="ARBA" id="ARBA00023288"/>
    </source>
</evidence>
<evidence type="ECO:0000256" key="2">
    <source>
        <dbReference type="ARBA" id="ARBA00006390"/>
    </source>
</evidence>
<evidence type="ECO:0000313" key="11">
    <source>
        <dbReference type="Proteomes" id="UP001558613"/>
    </source>
</evidence>
<comment type="caution">
    <text evidence="10">The sequence shown here is derived from an EMBL/GenBank/DDBJ whole genome shotgun (WGS) entry which is preliminary data.</text>
</comment>
<dbReference type="PANTHER" id="PTHR17601">
    <property type="entry name" value="RAFTLIN-RELATED"/>
    <property type="match status" value="1"/>
</dbReference>
<keyword evidence="6" id="KW-0564">Palmitate</keyword>
<reference evidence="10 11" key="1">
    <citation type="submission" date="2023-09" db="EMBL/GenBank/DDBJ databases">
        <authorList>
            <person name="Wang M."/>
        </authorList>
    </citation>
    <scope>NUCLEOTIDE SEQUENCE [LARGE SCALE GENOMIC DNA]</scope>
    <source>
        <strain evidence="10">GT-2023</strain>
        <tissue evidence="10">Liver</tissue>
    </source>
</reference>
<keyword evidence="7" id="KW-0449">Lipoprotein</keyword>
<evidence type="ECO:0000256" key="5">
    <source>
        <dbReference type="ARBA" id="ARBA00023136"/>
    </source>
</evidence>
<name>A0ABR3LR76_9TELE</name>
<evidence type="ECO:0000256" key="8">
    <source>
        <dbReference type="SAM" id="Coils"/>
    </source>
</evidence>
<feature type="compositionally biased region" description="Basic and acidic residues" evidence="9">
    <location>
        <begin position="380"/>
        <end position="395"/>
    </location>
</feature>
<feature type="compositionally biased region" description="Low complexity" evidence="9">
    <location>
        <begin position="282"/>
        <end position="292"/>
    </location>
</feature>
<comment type="similarity">
    <text evidence="2">Belongs to the raftlin family.</text>
</comment>
<dbReference type="EMBL" id="JAYMGO010000019">
    <property type="protein sequence ID" value="KAL1255398.1"/>
    <property type="molecule type" value="Genomic_DNA"/>
</dbReference>
<evidence type="ECO:0000313" key="10">
    <source>
        <dbReference type="EMBL" id="KAL1255398.1"/>
    </source>
</evidence>
<evidence type="ECO:0000256" key="3">
    <source>
        <dbReference type="ARBA" id="ARBA00022475"/>
    </source>
</evidence>
<evidence type="ECO:0000256" key="4">
    <source>
        <dbReference type="ARBA" id="ARBA00022707"/>
    </source>
</evidence>
<keyword evidence="11" id="KW-1185">Reference proteome</keyword>
<evidence type="ECO:0000256" key="9">
    <source>
        <dbReference type="SAM" id="MobiDB-lite"/>
    </source>
</evidence>
<feature type="coiled-coil region" evidence="8">
    <location>
        <begin position="597"/>
        <end position="624"/>
    </location>
</feature>
<proteinExistence type="inferred from homology"/>
<evidence type="ECO:0000256" key="6">
    <source>
        <dbReference type="ARBA" id="ARBA00023139"/>
    </source>
</evidence>
<accession>A0ABR3LR76</accession>
<comment type="subcellular location">
    <subcellularLocation>
        <location evidence="1">Cell membrane</location>
        <topology evidence="1">Lipid-anchor</topology>
    </subcellularLocation>
</comment>
<keyword evidence="4" id="KW-0519">Myristate</keyword>
<dbReference type="Pfam" id="PF15250">
    <property type="entry name" value="Raftlin"/>
    <property type="match status" value="1"/>
</dbReference>
<keyword evidence="5" id="KW-0472">Membrane</keyword>
<sequence>MKNHFCVHVEMLCRYKALRQSRHPRDWSCPVPLGFTCSGSSDADMEMLAANHPYLMVCVSAEARGPRDMGCKLPKPRGSDEAPGKIFSTLRRAQVETHSGVAYTYHFLDFLLGKEEVAVSSLLCLSSVRELPVQVCELYQKGFVLAAVHPFVHSCGSASANLQKQLHRAVLIRETHSGSDSGLLNWVEPHLTTDVCYLGHQDPDPEVIQGYVKKVQDLADHGDLFVGFLPQPGGGPYFLGHWEPEDLSSLHSSPCSVHHSSQPPTLSPASEQSQQDRDNGDNRNQNRTNFNSDNEDFMYNTFQIQSTESSQCWNNQNPFAEKHQRPDYQYLNVEGKCTQAEDLKNTVPSHEFILSSCAPEPHQTQSARMQPDLPSCDLAENNKREHREQVKSQDKHSKRTGTTPMLNRVQVFALYNHTLVLSGSPKFFSLRIPLQVHREAGLVSSVDSHWLDHMTQHFRSGAQLIDGYFNLEDDAASSSTVESVFIFQSASSDAGPTTVYDAIVVEQWTVIDGVAVKTDYIPLLQSLAPYGWRLMCVLPTPIVKMKSDGSLATKQILFLQRPMLPRKRRDLTKLHLRGQNKRNLNNKRTLEREISPLATIEREMERMERENTSLMRQSEIIQKENGQNLPESPERRDQAERTVEFHTQRIDIPNISPAKKDGITNGNQGLKRTITCGKHEDVRAVVTERALFSGVC</sequence>
<evidence type="ECO:0000256" key="1">
    <source>
        <dbReference type="ARBA" id="ARBA00004193"/>
    </source>
</evidence>
<gene>
    <name evidence="10" type="ORF">QQF64_013459</name>
</gene>
<feature type="compositionally biased region" description="Polar residues" evidence="9">
    <location>
        <begin position="250"/>
        <end position="271"/>
    </location>
</feature>
<organism evidence="10 11">
    <name type="scientific">Cirrhinus molitorella</name>
    <name type="common">mud carp</name>
    <dbReference type="NCBI Taxonomy" id="172907"/>
    <lineage>
        <taxon>Eukaryota</taxon>
        <taxon>Metazoa</taxon>
        <taxon>Chordata</taxon>
        <taxon>Craniata</taxon>
        <taxon>Vertebrata</taxon>
        <taxon>Euteleostomi</taxon>
        <taxon>Actinopterygii</taxon>
        <taxon>Neopterygii</taxon>
        <taxon>Teleostei</taxon>
        <taxon>Ostariophysi</taxon>
        <taxon>Cypriniformes</taxon>
        <taxon>Cyprinidae</taxon>
        <taxon>Labeoninae</taxon>
        <taxon>Labeonini</taxon>
        <taxon>Cirrhinus</taxon>
    </lineage>
</organism>